<feature type="domain" description="MDMPI C-terminal" evidence="1">
    <location>
        <begin position="21"/>
        <end position="87"/>
    </location>
</feature>
<evidence type="ECO:0000313" key="3">
    <source>
        <dbReference type="Proteomes" id="UP000295578"/>
    </source>
</evidence>
<keyword evidence="2" id="KW-0670">Pyruvate</keyword>
<keyword evidence="3" id="KW-1185">Reference proteome</keyword>
<dbReference type="InterPro" id="IPR010872">
    <property type="entry name" value="MDMPI_C-term_domain"/>
</dbReference>
<evidence type="ECO:0000313" key="2">
    <source>
        <dbReference type="EMBL" id="TDD58825.1"/>
    </source>
</evidence>
<dbReference type="Gene3D" id="3.30.1050.20">
    <property type="match status" value="1"/>
</dbReference>
<name>A0A4R4ZJY7_9ACTN</name>
<dbReference type="InterPro" id="IPR036527">
    <property type="entry name" value="SCP2_sterol-bd_dom_sf"/>
</dbReference>
<gene>
    <name evidence="2" type="ORF">E1293_46800</name>
</gene>
<sequence length="97" mass="10589">ARLTEVLVHHADLDAGFTHRDWPAGFTTRMLASVTASYARRDNAPDLRLRATDTGEEHGQGDHLVTGPATSLLAWLMGRTQGADLTATDNITLPFLY</sequence>
<dbReference type="SUPFAM" id="SSF55718">
    <property type="entry name" value="SCP-like"/>
    <property type="match status" value="1"/>
</dbReference>
<reference evidence="2 3" key="1">
    <citation type="submission" date="2019-03" db="EMBL/GenBank/DDBJ databases">
        <title>Draft genome sequences of novel Actinobacteria.</title>
        <authorList>
            <person name="Sahin N."/>
            <person name="Ay H."/>
            <person name="Saygin H."/>
        </authorList>
    </citation>
    <scope>NUCLEOTIDE SEQUENCE [LARGE SCALE GENOMIC DNA]</scope>
    <source>
        <strain evidence="2 3">DSM 45941</strain>
    </source>
</reference>
<dbReference type="GO" id="GO:0016853">
    <property type="term" value="F:isomerase activity"/>
    <property type="evidence" value="ECO:0007669"/>
    <property type="project" value="UniProtKB-KW"/>
</dbReference>
<feature type="non-terminal residue" evidence="2">
    <location>
        <position position="1"/>
    </location>
</feature>
<organism evidence="2 3">
    <name type="scientific">Actinomadura darangshiensis</name>
    <dbReference type="NCBI Taxonomy" id="705336"/>
    <lineage>
        <taxon>Bacteria</taxon>
        <taxon>Bacillati</taxon>
        <taxon>Actinomycetota</taxon>
        <taxon>Actinomycetes</taxon>
        <taxon>Streptosporangiales</taxon>
        <taxon>Thermomonosporaceae</taxon>
        <taxon>Actinomadura</taxon>
    </lineage>
</organism>
<proteinExistence type="predicted"/>
<dbReference type="AlphaFoldDB" id="A0A4R4ZJY7"/>
<dbReference type="EMBL" id="SMKY01000601">
    <property type="protein sequence ID" value="TDD58825.1"/>
    <property type="molecule type" value="Genomic_DNA"/>
</dbReference>
<protein>
    <submittedName>
        <fullName evidence="2">Maleylpyruvate isomerase</fullName>
    </submittedName>
</protein>
<evidence type="ECO:0000259" key="1">
    <source>
        <dbReference type="Pfam" id="PF07398"/>
    </source>
</evidence>
<dbReference type="Proteomes" id="UP000295578">
    <property type="component" value="Unassembled WGS sequence"/>
</dbReference>
<dbReference type="Pfam" id="PF07398">
    <property type="entry name" value="MDMPI_C"/>
    <property type="match status" value="1"/>
</dbReference>
<accession>A0A4R4ZJY7</accession>
<keyword evidence="2" id="KW-0413">Isomerase</keyword>
<comment type="caution">
    <text evidence="2">The sequence shown here is derived from an EMBL/GenBank/DDBJ whole genome shotgun (WGS) entry which is preliminary data.</text>
</comment>